<dbReference type="Gene3D" id="3.30.70.270">
    <property type="match status" value="1"/>
</dbReference>
<evidence type="ECO:0000313" key="2">
    <source>
        <dbReference type="EMBL" id="KAK4406591.1"/>
    </source>
</evidence>
<protein>
    <recommendedName>
        <fullName evidence="1">Reverse transcriptase domain-containing protein</fullName>
    </recommendedName>
</protein>
<proteinExistence type="predicted"/>
<dbReference type="PANTHER" id="PTHR24559">
    <property type="entry name" value="TRANSPOSON TY3-I GAG-POL POLYPROTEIN"/>
    <property type="match status" value="1"/>
</dbReference>
<comment type="caution">
    <text evidence="2">The sequence shown here is derived from an EMBL/GenBank/DDBJ whole genome shotgun (WGS) entry which is preliminary data.</text>
</comment>
<dbReference type="CDD" id="cd01647">
    <property type="entry name" value="RT_LTR"/>
    <property type="match status" value="1"/>
</dbReference>
<gene>
    <name evidence="2" type="ORF">Sango_0665600</name>
</gene>
<dbReference type="InterPro" id="IPR053134">
    <property type="entry name" value="RNA-dir_DNA_polymerase"/>
</dbReference>
<accession>A0AAE1X7M9</accession>
<dbReference type="EMBL" id="JACGWL010000003">
    <property type="protein sequence ID" value="KAK4406591.1"/>
    <property type="molecule type" value="Genomic_DNA"/>
</dbReference>
<organism evidence="2 3">
    <name type="scientific">Sesamum angolense</name>
    <dbReference type="NCBI Taxonomy" id="2727404"/>
    <lineage>
        <taxon>Eukaryota</taxon>
        <taxon>Viridiplantae</taxon>
        <taxon>Streptophyta</taxon>
        <taxon>Embryophyta</taxon>
        <taxon>Tracheophyta</taxon>
        <taxon>Spermatophyta</taxon>
        <taxon>Magnoliopsida</taxon>
        <taxon>eudicotyledons</taxon>
        <taxon>Gunneridae</taxon>
        <taxon>Pentapetalae</taxon>
        <taxon>asterids</taxon>
        <taxon>lamiids</taxon>
        <taxon>Lamiales</taxon>
        <taxon>Pedaliaceae</taxon>
        <taxon>Sesamum</taxon>
    </lineage>
</organism>
<dbReference type="SUPFAM" id="SSF56672">
    <property type="entry name" value="DNA/RNA polymerases"/>
    <property type="match status" value="1"/>
</dbReference>
<dbReference type="InterPro" id="IPR043502">
    <property type="entry name" value="DNA/RNA_pol_sf"/>
</dbReference>
<evidence type="ECO:0000259" key="1">
    <source>
        <dbReference type="Pfam" id="PF00078"/>
    </source>
</evidence>
<dbReference type="InterPro" id="IPR043128">
    <property type="entry name" value="Rev_trsase/Diguanyl_cyclase"/>
</dbReference>
<dbReference type="AlphaFoldDB" id="A0AAE1X7M9"/>
<sequence>MLAPGDHKRISFITSGGTFGYVAMYFGMKNVGAIYERLVDKIFCPQLGRNMEVYVDEMLVKNKEPSNHTQDLEETFAVLKNYQLKLYPRKCAFGVRGGRFWGFMVIQRGIEANPLKIKVILDMEAPTNMNETIELSEYDISYLPRTTIKAQALADFVSEVIGITQEKAPEEGPRLLHLDRSVTTQGSGASIVISTPKGDDIEFAVRF</sequence>
<dbReference type="InterPro" id="IPR000477">
    <property type="entry name" value="RT_dom"/>
</dbReference>
<dbReference type="Pfam" id="PF00078">
    <property type="entry name" value="RVT_1"/>
    <property type="match status" value="1"/>
</dbReference>
<reference evidence="2" key="2">
    <citation type="journal article" date="2024" name="Plant">
        <title>Genomic evolution and insights into agronomic trait innovations of Sesamum species.</title>
        <authorList>
            <person name="Miao H."/>
            <person name="Wang L."/>
            <person name="Qu L."/>
            <person name="Liu H."/>
            <person name="Sun Y."/>
            <person name="Le M."/>
            <person name="Wang Q."/>
            <person name="Wei S."/>
            <person name="Zheng Y."/>
            <person name="Lin W."/>
            <person name="Duan Y."/>
            <person name="Cao H."/>
            <person name="Xiong S."/>
            <person name="Wang X."/>
            <person name="Wei L."/>
            <person name="Li C."/>
            <person name="Ma Q."/>
            <person name="Ju M."/>
            <person name="Zhao R."/>
            <person name="Li G."/>
            <person name="Mu C."/>
            <person name="Tian Q."/>
            <person name="Mei H."/>
            <person name="Zhang T."/>
            <person name="Gao T."/>
            <person name="Zhang H."/>
        </authorList>
    </citation>
    <scope>NUCLEOTIDE SEQUENCE</scope>
    <source>
        <strain evidence="2">K16</strain>
    </source>
</reference>
<dbReference type="PANTHER" id="PTHR24559:SF430">
    <property type="entry name" value="RNA-DIRECTED DNA POLYMERASE"/>
    <property type="match status" value="1"/>
</dbReference>
<feature type="domain" description="Reverse transcriptase" evidence="1">
    <location>
        <begin position="16"/>
        <end position="104"/>
    </location>
</feature>
<dbReference type="Proteomes" id="UP001289374">
    <property type="component" value="Unassembled WGS sequence"/>
</dbReference>
<keyword evidence="3" id="KW-1185">Reference proteome</keyword>
<evidence type="ECO:0000313" key="3">
    <source>
        <dbReference type="Proteomes" id="UP001289374"/>
    </source>
</evidence>
<name>A0AAE1X7M9_9LAMI</name>
<reference evidence="2" key="1">
    <citation type="submission" date="2020-06" db="EMBL/GenBank/DDBJ databases">
        <authorList>
            <person name="Li T."/>
            <person name="Hu X."/>
            <person name="Zhang T."/>
            <person name="Song X."/>
            <person name="Zhang H."/>
            <person name="Dai N."/>
            <person name="Sheng W."/>
            <person name="Hou X."/>
            <person name="Wei L."/>
        </authorList>
    </citation>
    <scope>NUCLEOTIDE SEQUENCE</scope>
    <source>
        <strain evidence="2">K16</strain>
        <tissue evidence="2">Leaf</tissue>
    </source>
</reference>